<dbReference type="PANTHER" id="PTHR43433">
    <property type="entry name" value="HYDROLASE, ALPHA/BETA FOLD FAMILY PROTEIN"/>
    <property type="match status" value="1"/>
</dbReference>
<evidence type="ECO:0000259" key="1">
    <source>
        <dbReference type="Pfam" id="PF00561"/>
    </source>
</evidence>
<protein>
    <recommendedName>
        <fullName evidence="1">AB hydrolase-1 domain-containing protein</fullName>
    </recommendedName>
</protein>
<dbReference type="EMBL" id="BSYI01000070">
    <property type="protein sequence ID" value="GMG85513.1"/>
    <property type="molecule type" value="Genomic_DNA"/>
</dbReference>
<dbReference type="SUPFAM" id="SSF53474">
    <property type="entry name" value="alpha/beta-Hydrolases"/>
    <property type="match status" value="1"/>
</dbReference>
<name>A0ABQ6LTW6_9RHOB</name>
<organism evidence="2 3">
    <name type="scientific">Paralimibaculum aggregatum</name>
    <dbReference type="NCBI Taxonomy" id="3036245"/>
    <lineage>
        <taxon>Bacteria</taxon>
        <taxon>Pseudomonadati</taxon>
        <taxon>Pseudomonadota</taxon>
        <taxon>Alphaproteobacteria</taxon>
        <taxon>Rhodobacterales</taxon>
        <taxon>Paracoccaceae</taxon>
        <taxon>Paralimibaculum</taxon>
    </lineage>
</organism>
<dbReference type="InterPro" id="IPR000073">
    <property type="entry name" value="AB_hydrolase_1"/>
</dbReference>
<dbReference type="Gene3D" id="3.40.50.1820">
    <property type="entry name" value="alpha/beta hydrolase"/>
    <property type="match status" value="1"/>
</dbReference>
<dbReference type="Pfam" id="PF00561">
    <property type="entry name" value="Abhydrolase_1"/>
    <property type="match status" value="1"/>
</dbReference>
<dbReference type="RefSeq" id="WP_285674884.1">
    <property type="nucleotide sequence ID" value="NZ_BSYI01000070.1"/>
</dbReference>
<proteinExistence type="predicted"/>
<gene>
    <name evidence="2" type="ORF">LNKW23_47350</name>
</gene>
<evidence type="ECO:0000313" key="3">
    <source>
        <dbReference type="Proteomes" id="UP001239909"/>
    </source>
</evidence>
<accession>A0ABQ6LTW6</accession>
<sequence length="284" mass="31236">MSFIELGERRFHYEVIGDSGPWIALSPGSRRNFQELVNLSRDLAERGFRVLLHDRANCGRTSVWFAQTQNEHDLWADDLKLLADKLGTGPLVVGGSSSGARMAVAFALKYPETVRAVLLWRLTGGAVAAKRLVKKYFTDLATLAREEGMAAVARAEDFAEAIAAEPANRTYIETFDRDAFLAIMDRWSASLAKDADAPMLGASEAQLRSLDLPVCLVAGNDVVHAPASARAVSKILPRCDLHEGVVPQRPDDDLLDSWDEAEWVAAEPQMARIFAEFIEEIQGP</sequence>
<evidence type="ECO:0000313" key="2">
    <source>
        <dbReference type="EMBL" id="GMG85513.1"/>
    </source>
</evidence>
<comment type="caution">
    <text evidence="2">The sequence shown here is derived from an EMBL/GenBank/DDBJ whole genome shotgun (WGS) entry which is preliminary data.</text>
</comment>
<dbReference type="InterPro" id="IPR050471">
    <property type="entry name" value="AB_hydrolase"/>
</dbReference>
<dbReference type="PANTHER" id="PTHR43433:SF5">
    <property type="entry name" value="AB HYDROLASE-1 DOMAIN-CONTAINING PROTEIN"/>
    <property type="match status" value="1"/>
</dbReference>
<feature type="domain" description="AB hydrolase-1" evidence="1">
    <location>
        <begin position="27"/>
        <end position="118"/>
    </location>
</feature>
<keyword evidence="3" id="KW-1185">Reference proteome</keyword>
<reference evidence="2 3" key="1">
    <citation type="submission" date="2023-04" db="EMBL/GenBank/DDBJ databases">
        <title>Marinoamorphus aggregata gen. nov., sp. Nov., isolate from tissue of brittle star Ophioplocus japonicus.</title>
        <authorList>
            <person name="Kawano K."/>
            <person name="Sawayama S."/>
            <person name="Nakagawa S."/>
        </authorList>
    </citation>
    <scope>NUCLEOTIDE SEQUENCE [LARGE SCALE GENOMIC DNA]</scope>
    <source>
        <strain evidence="2 3">NKW23</strain>
    </source>
</reference>
<dbReference type="InterPro" id="IPR029058">
    <property type="entry name" value="AB_hydrolase_fold"/>
</dbReference>
<dbReference type="Proteomes" id="UP001239909">
    <property type="component" value="Unassembled WGS sequence"/>
</dbReference>